<protein>
    <submittedName>
        <fullName evidence="5">Epoxide hydrolase domain containing protein</fullName>
    </submittedName>
</protein>
<name>A0A5N5QG32_9AGAM</name>
<proteinExistence type="inferred from homology"/>
<dbReference type="PANTHER" id="PTHR21661:SF35">
    <property type="entry name" value="EPOXIDE HYDROLASE"/>
    <property type="match status" value="1"/>
</dbReference>
<sequence>MSSMTRVFDIPELVALISDFAEPADVTRLLRVCQQIFKVLIPTAWRCVDANYLLALIKSVTIRKTDSGIEVIFDETSKFTDPFERFHIYAPHIKVLEVYLFENPLQSAANQLLLTDELKACGHPLLPNLENLGLISQEFNQVPAHHEMIWMSIFASETLRELFVQVQSPQTSKSYSEFSMLLEAFAERSPNIQSLFIRRSSPYGGLPDLSAIFTYSKPWYTILGAFRRLNSLSLEIECFYSPCLLVLSQLPGLANLEILRQALDHSPLSTSALDDTYLDLPEGSFPALQKLSLSEFLPEHADVVLSIRPLLQNITVLRVAFMLFDSYEEYYDWVTSKFFPYLNSAPCLRDLQIEFDGYDSPTGEGTYIGEPTILDILTQLPLKIVKIDHIHFGTGPLGMDLGKIFSNVTTLELQTQHASLQELSYFASIPNLRHLEVVLDLTTMYCPTCSNFPLAVARAPLNVIYGASGSKISADNVVVAHNTCILRSLWPNLQQLIGRWDDDEQWQPFSLDFHLLSNPQPAPARPNNLKVIALLGIAWANGFYSGVLQVQPTESKLTLTAPLLLDDSFGKAVEIWHVPSFVIAHPQHLTLLLATLKRYNVKPFTVHVPDEEIERTKKLMQLRRVADNPVHPGITSKDGTEHWWLHKAKQRLLEFDWRAIEKKLNSFSQFLVTIEGATIHFIHEKSNSKNAIPLLLLHGWPSCILEFHKVIKPLVNPPDGLQPFDVVVPSLPGTGFSTILPKEGATVIDNARIFDTLMTTVLGYKTYVGQGGDFGAINLRQLQVNHSNTMKLALFQSFFAPRPADATDDSLKLLPPQEQELLTQIADFTQTGMGYFLIQTSRVSTLGFMMYDNPQAYLVWLEMFTNILFYQYTGTIHSAMAMYQHSGVLYGIEAWKQNPPNQAPFGVQHFEGEF</sequence>
<dbReference type="InterPro" id="IPR029058">
    <property type="entry name" value="AB_hydrolase_fold"/>
</dbReference>
<keyword evidence="2" id="KW-0058">Aromatic hydrocarbons catabolism</keyword>
<gene>
    <name evidence="5" type="ORF">CTheo_6309</name>
</gene>
<dbReference type="AlphaFoldDB" id="A0A5N5QG32"/>
<dbReference type="Gene3D" id="3.40.50.1820">
    <property type="entry name" value="alpha/beta hydrolase"/>
    <property type="match status" value="1"/>
</dbReference>
<dbReference type="GO" id="GO:0097176">
    <property type="term" value="P:epoxide metabolic process"/>
    <property type="evidence" value="ECO:0007669"/>
    <property type="project" value="TreeGrafter"/>
</dbReference>
<keyword evidence="6" id="KW-1185">Reference proteome</keyword>
<evidence type="ECO:0000259" key="4">
    <source>
        <dbReference type="Pfam" id="PF06441"/>
    </source>
</evidence>
<dbReference type="SUPFAM" id="SSF53474">
    <property type="entry name" value="alpha/beta-Hydrolases"/>
    <property type="match status" value="1"/>
</dbReference>
<dbReference type="EMBL" id="SSOP01000184">
    <property type="protein sequence ID" value="KAB5590257.1"/>
    <property type="molecule type" value="Genomic_DNA"/>
</dbReference>
<comment type="caution">
    <text evidence="5">The sequence shown here is derived from an EMBL/GenBank/DDBJ whole genome shotgun (WGS) entry which is preliminary data.</text>
</comment>
<evidence type="ECO:0000313" key="6">
    <source>
        <dbReference type="Proteomes" id="UP000383932"/>
    </source>
</evidence>
<dbReference type="InterPro" id="IPR010497">
    <property type="entry name" value="Epoxide_hydro_N"/>
</dbReference>
<evidence type="ECO:0000256" key="2">
    <source>
        <dbReference type="ARBA" id="ARBA00022797"/>
    </source>
</evidence>
<dbReference type="PANTHER" id="PTHR21661">
    <property type="entry name" value="EPOXIDE HYDROLASE 1-RELATED"/>
    <property type="match status" value="1"/>
</dbReference>
<accession>A0A5N5QG32</accession>
<organism evidence="5 6">
    <name type="scientific">Ceratobasidium theobromae</name>
    <dbReference type="NCBI Taxonomy" id="1582974"/>
    <lineage>
        <taxon>Eukaryota</taxon>
        <taxon>Fungi</taxon>
        <taxon>Dikarya</taxon>
        <taxon>Basidiomycota</taxon>
        <taxon>Agaricomycotina</taxon>
        <taxon>Agaricomycetes</taxon>
        <taxon>Cantharellales</taxon>
        <taxon>Ceratobasidiaceae</taxon>
        <taxon>Ceratobasidium</taxon>
    </lineage>
</organism>
<evidence type="ECO:0000313" key="5">
    <source>
        <dbReference type="EMBL" id="KAB5590257.1"/>
    </source>
</evidence>
<feature type="domain" description="Epoxide hydrolase N-terminal" evidence="4">
    <location>
        <begin position="601"/>
        <end position="707"/>
    </location>
</feature>
<dbReference type="OrthoDB" id="3149243at2759"/>
<reference evidence="5 6" key="1">
    <citation type="journal article" date="2019" name="Fungal Biol. Biotechnol.">
        <title>Draft genome sequence of fastidious pathogen Ceratobasidium theobromae, which causes vascular-streak dieback in Theobroma cacao.</title>
        <authorList>
            <person name="Ali S.S."/>
            <person name="Asman A."/>
            <person name="Shao J."/>
            <person name="Firmansyah A.P."/>
            <person name="Susilo A.W."/>
            <person name="Rosmana A."/>
            <person name="McMahon P."/>
            <person name="Junaid M."/>
            <person name="Guest D."/>
            <person name="Kheng T.Y."/>
            <person name="Meinhardt L.W."/>
            <person name="Bailey B.A."/>
        </authorList>
    </citation>
    <scope>NUCLEOTIDE SEQUENCE [LARGE SCALE GENOMIC DNA]</scope>
    <source>
        <strain evidence="5 6">CT2</strain>
    </source>
</reference>
<dbReference type="GO" id="GO:0004301">
    <property type="term" value="F:epoxide hydrolase activity"/>
    <property type="evidence" value="ECO:0007669"/>
    <property type="project" value="TreeGrafter"/>
</dbReference>
<evidence type="ECO:0000256" key="3">
    <source>
        <dbReference type="ARBA" id="ARBA00022801"/>
    </source>
</evidence>
<evidence type="ECO:0000256" key="1">
    <source>
        <dbReference type="ARBA" id="ARBA00010088"/>
    </source>
</evidence>
<dbReference type="Proteomes" id="UP000383932">
    <property type="component" value="Unassembled WGS sequence"/>
</dbReference>
<comment type="similarity">
    <text evidence="1">Belongs to the peptidase S33 family.</text>
</comment>
<dbReference type="Pfam" id="PF06441">
    <property type="entry name" value="EHN"/>
    <property type="match status" value="1"/>
</dbReference>
<keyword evidence="3 5" id="KW-0378">Hydrolase</keyword>